<name>A0A6A1WCV6_9ROSI</name>
<comment type="caution">
    <text evidence="4">The sequence shown here is derived from an EMBL/GenBank/DDBJ whole genome shotgun (WGS) entry which is preliminary data.</text>
</comment>
<dbReference type="EMBL" id="RXIC02000020">
    <property type="protein sequence ID" value="KAB1221767.1"/>
    <property type="molecule type" value="Genomic_DNA"/>
</dbReference>
<evidence type="ECO:0000256" key="1">
    <source>
        <dbReference type="ARBA" id="ARBA00006010"/>
    </source>
</evidence>
<dbReference type="InterPro" id="IPR006969">
    <property type="entry name" value="Stig-like"/>
</dbReference>
<evidence type="ECO:0000313" key="4">
    <source>
        <dbReference type="EMBL" id="KAB1221767.1"/>
    </source>
</evidence>
<evidence type="ECO:0000256" key="2">
    <source>
        <dbReference type="ARBA" id="ARBA00022729"/>
    </source>
</evidence>
<dbReference type="PANTHER" id="PTHR33227:SF21">
    <property type="entry name" value="F12F1.21 PROTEIN"/>
    <property type="match status" value="1"/>
</dbReference>
<feature type="signal peptide" evidence="3">
    <location>
        <begin position="1"/>
        <end position="20"/>
    </location>
</feature>
<gene>
    <name evidence="4" type="ORF">CJ030_MR2G028602</name>
</gene>
<reference evidence="4 5" key="1">
    <citation type="journal article" date="2019" name="Plant Biotechnol. J.">
        <title>The red bayberry genome and genetic basis of sex determination.</title>
        <authorList>
            <person name="Jia H.M."/>
            <person name="Jia H.J."/>
            <person name="Cai Q.L."/>
            <person name="Wang Y."/>
            <person name="Zhao H.B."/>
            <person name="Yang W.F."/>
            <person name="Wang G.Y."/>
            <person name="Li Y.H."/>
            <person name="Zhan D.L."/>
            <person name="Shen Y.T."/>
            <person name="Niu Q.F."/>
            <person name="Chang L."/>
            <person name="Qiu J."/>
            <person name="Zhao L."/>
            <person name="Xie H.B."/>
            <person name="Fu W.Y."/>
            <person name="Jin J."/>
            <person name="Li X.W."/>
            <person name="Jiao Y."/>
            <person name="Zhou C.C."/>
            <person name="Tu T."/>
            <person name="Chai C.Y."/>
            <person name="Gao J.L."/>
            <person name="Fan L.J."/>
            <person name="van de Weg E."/>
            <person name="Wang J.Y."/>
            <person name="Gao Z.S."/>
        </authorList>
    </citation>
    <scope>NUCLEOTIDE SEQUENCE [LARGE SCALE GENOMIC DNA]</scope>
    <source>
        <tissue evidence="4">Leaves</tissue>
    </source>
</reference>
<accession>A0A6A1WCV6</accession>
<evidence type="ECO:0000256" key="3">
    <source>
        <dbReference type="SAM" id="SignalP"/>
    </source>
</evidence>
<dbReference type="PANTHER" id="PTHR33227">
    <property type="entry name" value="STIGMA-SPECIFIC STIG1-LIKE PROTEIN 3"/>
    <property type="match status" value="1"/>
</dbReference>
<dbReference type="Pfam" id="PF04885">
    <property type="entry name" value="Stig1"/>
    <property type="match status" value="1"/>
</dbReference>
<dbReference type="AlphaFoldDB" id="A0A6A1WCV6"/>
<dbReference type="OrthoDB" id="5421723at2759"/>
<evidence type="ECO:0000313" key="5">
    <source>
        <dbReference type="Proteomes" id="UP000516437"/>
    </source>
</evidence>
<feature type="chain" id="PRO_5025573069" evidence="3">
    <location>
        <begin position="21"/>
        <end position="202"/>
    </location>
</feature>
<sequence length="202" mass="22113">MKKLLKLLLFLAAAMPIVAAVDVDDYNADMDMQSEVTFAESQEATSLRGVSRFLEHQKLVVNLTCDKFPRVCRSKGSLGPDCCKKKCVNVKTDALNCNQCGRKCKKGEVCCKGKCVNVKTDARNCNQCGRKCGNGGHCCNGKCVDVKSDALNCNQCGHKCRYREICCKGKCVDAMYDKKNCGACKNKCKKGDLCVNGLCNYA</sequence>
<protein>
    <submittedName>
        <fullName evidence="4">Tenascin-X</fullName>
    </submittedName>
</protein>
<keyword evidence="2 3" id="KW-0732">Signal</keyword>
<comment type="similarity">
    <text evidence="1">Belongs to the STIG1 family.</text>
</comment>
<organism evidence="4 5">
    <name type="scientific">Morella rubra</name>
    <name type="common">Chinese bayberry</name>
    <dbReference type="NCBI Taxonomy" id="262757"/>
    <lineage>
        <taxon>Eukaryota</taxon>
        <taxon>Viridiplantae</taxon>
        <taxon>Streptophyta</taxon>
        <taxon>Embryophyta</taxon>
        <taxon>Tracheophyta</taxon>
        <taxon>Spermatophyta</taxon>
        <taxon>Magnoliopsida</taxon>
        <taxon>eudicotyledons</taxon>
        <taxon>Gunneridae</taxon>
        <taxon>Pentapetalae</taxon>
        <taxon>rosids</taxon>
        <taxon>fabids</taxon>
        <taxon>Fagales</taxon>
        <taxon>Myricaceae</taxon>
        <taxon>Morella</taxon>
    </lineage>
</organism>
<proteinExistence type="inferred from homology"/>
<keyword evidence="5" id="KW-1185">Reference proteome</keyword>
<dbReference type="Proteomes" id="UP000516437">
    <property type="component" value="Chromosome 2"/>
</dbReference>